<keyword evidence="5" id="KW-0229">DNA integration</keyword>
<dbReference type="PROSITE" id="PS51898">
    <property type="entry name" value="TYR_RECOMBINASE"/>
    <property type="match status" value="1"/>
</dbReference>
<evidence type="ECO:0000256" key="3">
    <source>
        <dbReference type="ARBA" id="ARBA00022679"/>
    </source>
</evidence>
<gene>
    <name evidence="10" type="ORF">UFOVP55_21</name>
</gene>
<dbReference type="PANTHER" id="PTHR30349">
    <property type="entry name" value="PHAGE INTEGRASE-RELATED"/>
    <property type="match status" value="1"/>
</dbReference>
<evidence type="ECO:0000256" key="8">
    <source>
        <dbReference type="ARBA" id="ARBA00023195"/>
    </source>
</evidence>
<dbReference type="InterPro" id="IPR013762">
    <property type="entry name" value="Integrase-like_cat_sf"/>
</dbReference>
<dbReference type="GO" id="GO:0003677">
    <property type="term" value="F:DNA binding"/>
    <property type="evidence" value="ECO:0007669"/>
    <property type="project" value="UniProtKB-KW"/>
</dbReference>
<dbReference type="Gene3D" id="1.10.443.10">
    <property type="entry name" value="Intergrase catalytic core"/>
    <property type="match status" value="1"/>
</dbReference>
<dbReference type="SUPFAM" id="SSF56349">
    <property type="entry name" value="DNA breaking-rejoining enzymes"/>
    <property type="match status" value="1"/>
</dbReference>
<dbReference type="InterPro" id="IPR002104">
    <property type="entry name" value="Integrase_catalytic"/>
</dbReference>
<keyword evidence="7" id="KW-0233">DNA recombination</keyword>
<dbReference type="GO" id="GO:0016740">
    <property type="term" value="F:transferase activity"/>
    <property type="evidence" value="ECO:0007669"/>
    <property type="project" value="UniProtKB-KW"/>
</dbReference>
<comment type="similarity">
    <text evidence="1">Belongs to the 'phage' integrase family.</text>
</comment>
<proteinExistence type="inferred from homology"/>
<keyword evidence="6" id="KW-0238">DNA-binding</keyword>
<sequence length="330" mass="38140">MPRPTKSGVWVNIVRRTLKDGTVRTYFYDRKTKTRYLEDPRTLEDFTPREDRALDGSISALIIAYKKAPEYRQRAQRTKTEYNRYIDGIRTIWGDEPAASIKRRHVFALRDKFADTPRTANFYVQILRLLMTFAVDRGWRTDNPALRPKLLATGDGYRPWEEDEIAAFRATWPEPCRERVLFELMVNTGQRTVDIVTMQRNHIKDGEIAVKQRKTGARVWIPLSDELASVLEPWLKTHSSLMLVPNARNGLKLSESGLRQIMEPAYDDAGLPDECVNHGLRYTAAVRLSELGCDWETISSITGHETVSMVRKYLAKRRASRVAIKRINEL</sequence>
<dbReference type="GO" id="GO:0015074">
    <property type="term" value="P:DNA integration"/>
    <property type="evidence" value="ECO:0007669"/>
    <property type="project" value="UniProtKB-KW"/>
</dbReference>
<accession>A0A6J5KTT8</accession>
<reference evidence="10" key="1">
    <citation type="submission" date="2020-04" db="EMBL/GenBank/DDBJ databases">
        <authorList>
            <person name="Chiriac C."/>
            <person name="Salcher M."/>
            <person name="Ghai R."/>
            <person name="Kavagutti S V."/>
        </authorList>
    </citation>
    <scope>NUCLEOTIDE SEQUENCE</scope>
</reference>
<name>A0A6J5KTT8_9CAUD</name>
<organism evidence="10">
    <name type="scientific">uncultured Caudovirales phage</name>
    <dbReference type="NCBI Taxonomy" id="2100421"/>
    <lineage>
        <taxon>Viruses</taxon>
        <taxon>Duplodnaviria</taxon>
        <taxon>Heunggongvirae</taxon>
        <taxon>Uroviricota</taxon>
        <taxon>Caudoviricetes</taxon>
        <taxon>Peduoviridae</taxon>
        <taxon>Maltschvirus</taxon>
        <taxon>Maltschvirus maltsch</taxon>
    </lineage>
</organism>
<evidence type="ECO:0000256" key="7">
    <source>
        <dbReference type="ARBA" id="ARBA00023172"/>
    </source>
</evidence>
<dbReference type="InterPro" id="IPR011010">
    <property type="entry name" value="DNA_brk_join_enz"/>
</dbReference>
<dbReference type="InterPro" id="IPR050090">
    <property type="entry name" value="Tyrosine_recombinase_XerCD"/>
</dbReference>
<dbReference type="GO" id="GO:0016787">
    <property type="term" value="F:hydrolase activity"/>
    <property type="evidence" value="ECO:0007669"/>
    <property type="project" value="UniProtKB-KW"/>
</dbReference>
<dbReference type="GO" id="GO:0006310">
    <property type="term" value="P:DNA recombination"/>
    <property type="evidence" value="ECO:0007669"/>
    <property type="project" value="UniProtKB-KW"/>
</dbReference>
<feature type="domain" description="Tyr recombinase" evidence="9">
    <location>
        <begin position="155"/>
        <end position="330"/>
    </location>
</feature>
<evidence type="ECO:0000256" key="4">
    <source>
        <dbReference type="ARBA" id="ARBA00022801"/>
    </source>
</evidence>
<evidence type="ECO:0000256" key="1">
    <source>
        <dbReference type="ARBA" id="ARBA00008857"/>
    </source>
</evidence>
<evidence type="ECO:0000259" key="9">
    <source>
        <dbReference type="PROSITE" id="PS51898"/>
    </source>
</evidence>
<dbReference type="Gene3D" id="1.10.150.130">
    <property type="match status" value="1"/>
</dbReference>
<dbReference type="Pfam" id="PF00589">
    <property type="entry name" value="Phage_integrase"/>
    <property type="match status" value="1"/>
</dbReference>
<evidence type="ECO:0000313" key="10">
    <source>
        <dbReference type="EMBL" id="CAB4124702.1"/>
    </source>
</evidence>
<dbReference type="GO" id="GO:0044826">
    <property type="term" value="P:viral genome integration into host DNA"/>
    <property type="evidence" value="ECO:0007669"/>
    <property type="project" value="UniProtKB-KW"/>
</dbReference>
<protein>
    <recommendedName>
        <fullName evidence="2">Integrase</fullName>
    </recommendedName>
</protein>
<dbReference type="PANTHER" id="PTHR30349:SF64">
    <property type="entry name" value="PROPHAGE INTEGRASE INTD-RELATED"/>
    <property type="match status" value="1"/>
</dbReference>
<keyword evidence="8" id="KW-1179">Viral genome integration</keyword>
<dbReference type="GO" id="GO:0075713">
    <property type="term" value="P:establishment of integrated proviral latency"/>
    <property type="evidence" value="ECO:0007669"/>
    <property type="project" value="UniProtKB-KW"/>
</dbReference>
<evidence type="ECO:0000256" key="5">
    <source>
        <dbReference type="ARBA" id="ARBA00022908"/>
    </source>
</evidence>
<keyword evidence="4" id="KW-0378">Hydrolase</keyword>
<evidence type="ECO:0000256" key="6">
    <source>
        <dbReference type="ARBA" id="ARBA00023125"/>
    </source>
</evidence>
<dbReference type="InterPro" id="IPR010998">
    <property type="entry name" value="Integrase_recombinase_N"/>
</dbReference>
<evidence type="ECO:0000256" key="2">
    <source>
        <dbReference type="ARBA" id="ARBA00016082"/>
    </source>
</evidence>
<keyword evidence="3" id="KW-0808">Transferase</keyword>
<keyword evidence="8" id="KW-1160">Virus entry into host cell</keyword>
<dbReference type="EMBL" id="LR796185">
    <property type="protein sequence ID" value="CAB4124702.1"/>
    <property type="molecule type" value="Genomic_DNA"/>
</dbReference>